<keyword evidence="2" id="KW-1185">Reference proteome</keyword>
<proteinExistence type="predicted"/>
<accession>Q725T3</accession>
<dbReference type="HOGENOM" id="CLU_3342937_0_0_7"/>
<dbReference type="EMBL" id="AE017285">
    <property type="protein sequence ID" value="AAS97810.1"/>
    <property type="molecule type" value="Genomic_DNA"/>
</dbReference>
<protein>
    <submittedName>
        <fullName evidence="1">Uncharacterized protein</fullName>
    </submittedName>
</protein>
<organism evidence="1 2">
    <name type="scientific">Nitratidesulfovibrio vulgaris (strain ATCC 29579 / DSM 644 / CCUG 34227 / NCIMB 8303 / VKM B-1760 / Hildenborough)</name>
    <name type="common">Desulfovibrio vulgaris</name>
    <dbReference type="NCBI Taxonomy" id="882"/>
    <lineage>
        <taxon>Bacteria</taxon>
        <taxon>Pseudomonadati</taxon>
        <taxon>Thermodesulfobacteriota</taxon>
        <taxon>Desulfovibrionia</taxon>
        <taxon>Desulfovibrionales</taxon>
        <taxon>Desulfovibrionaceae</taxon>
        <taxon>Nitratidesulfovibrio</taxon>
    </lineage>
</organism>
<dbReference type="Proteomes" id="UP000002194">
    <property type="component" value="Chromosome"/>
</dbReference>
<reference evidence="1 2" key="1">
    <citation type="journal article" date="2004" name="Nat. Biotechnol.">
        <title>The genome sequence of the anaerobic, sulfate-reducing bacterium Desulfovibrio vulgaris Hildenborough.</title>
        <authorList>
            <person name="Heidelberg J.F."/>
            <person name="Seshadri R."/>
            <person name="Haveman S.A."/>
            <person name="Hemme C.L."/>
            <person name="Paulsen I.T."/>
            <person name="Kolonay J.F."/>
            <person name="Eisen J.A."/>
            <person name="Ward N."/>
            <person name="Methe B."/>
            <person name="Brinkac L.M."/>
            <person name="Daugherty S.C."/>
            <person name="Deboy R.T."/>
            <person name="Dodson R.J."/>
            <person name="Durkin A.S."/>
            <person name="Madupu R."/>
            <person name="Nelson W.C."/>
            <person name="Sullivan S.A."/>
            <person name="Fouts D."/>
            <person name="Haft D.H."/>
            <person name="Selengut J."/>
            <person name="Peterson J.D."/>
            <person name="Davidsen T.M."/>
            <person name="Zafar N."/>
            <person name="Zhou L."/>
            <person name="Radune D."/>
            <person name="Dimitrov G."/>
            <person name="Hance M."/>
            <person name="Tran K."/>
            <person name="Khouri H."/>
            <person name="Gill J."/>
            <person name="Utterback T.R."/>
            <person name="Feldblyum T.V."/>
            <person name="Wall J.D."/>
            <person name="Voordouw G."/>
            <person name="Fraser C.M."/>
        </authorList>
    </citation>
    <scope>NUCLEOTIDE SEQUENCE [LARGE SCALE GENOMIC DNA]</scope>
    <source>
        <strain evidence="2">ATCC 29579 / DSM 644 / NCIMB 8303 / VKM B-1760 / Hildenborough</strain>
    </source>
</reference>
<dbReference type="STRING" id="882.DVU_3341"/>
<dbReference type="AlphaFoldDB" id="Q725T3"/>
<sequence>MRIPARRRPYFDAGNAGPRSTERVASTIAINAPLNIM</sequence>
<evidence type="ECO:0000313" key="1">
    <source>
        <dbReference type="EMBL" id="AAS97810.1"/>
    </source>
</evidence>
<dbReference type="EnsemblBacteria" id="AAS97810">
    <property type="protein sequence ID" value="AAS97810"/>
    <property type="gene ID" value="DVU_3341"/>
</dbReference>
<dbReference type="KEGG" id="dvu:DVU_3341"/>
<gene>
    <name evidence="1" type="ordered locus">DVU_3341</name>
</gene>
<evidence type="ECO:0000313" key="2">
    <source>
        <dbReference type="Proteomes" id="UP000002194"/>
    </source>
</evidence>
<name>Q725T3_NITV2</name>
<dbReference type="PaxDb" id="882-DVU_3341"/>